<dbReference type="EMBL" id="MCFF01000012">
    <property type="protein sequence ID" value="ORZ20849.1"/>
    <property type="molecule type" value="Genomic_DNA"/>
</dbReference>
<organism evidence="1 2">
    <name type="scientific">Lobosporangium transversale</name>
    <dbReference type="NCBI Taxonomy" id="64571"/>
    <lineage>
        <taxon>Eukaryota</taxon>
        <taxon>Fungi</taxon>
        <taxon>Fungi incertae sedis</taxon>
        <taxon>Mucoromycota</taxon>
        <taxon>Mortierellomycotina</taxon>
        <taxon>Mortierellomycetes</taxon>
        <taxon>Mortierellales</taxon>
        <taxon>Mortierellaceae</taxon>
        <taxon>Lobosporangium</taxon>
    </lineage>
</organism>
<dbReference type="RefSeq" id="XP_021882758.1">
    <property type="nucleotide sequence ID" value="XM_022023659.1"/>
</dbReference>
<feature type="non-terminal residue" evidence="1">
    <location>
        <position position="1"/>
    </location>
</feature>
<dbReference type="AlphaFoldDB" id="A0A1Y2GRS1"/>
<evidence type="ECO:0000313" key="2">
    <source>
        <dbReference type="Proteomes" id="UP000193648"/>
    </source>
</evidence>
<accession>A0A1Y2GRS1</accession>
<comment type="caution">
    <text evidence="1">The sequence shown here is derived from an EMBL/GenBank/DDBJ whole genome shotgun (WGS) entry which is preliminary data.</text>
</comment>
<dbReference type="InParanoid" id="A0A1Y2GRS1"/>
<sequence>ARHAREYHVKKAVYEDHGTGAIFECTRDESKESKFHCICKIHIKSTHPSYDIFRIRSVST</sequence>
<protein>
    <submittedName>
        <fullName evidence="1">Uncharacterized protein</fullName>
    </submittedName>
</protein>
<name>A0A1Y2GRS1_9FUNG</name>
<dbReference type="GeneID" id="33565503"/>
<evidence type="ECO:0000313" key="1">
    <source>
        <dbReference type="EMBL" id="ORZ20849.1"/>
    </source>
</evidence>
<keyword evidence="2" id="KW-1185">Reference proteome</keyword>
<gene>
    <name evidence="1" type="ORF">BCR41DRAFT_350397</name>
</gene>
<reference evidence="1 2" key="1">
    <citation type="submission" date="2016-07" db="EMBL/GenBank/DDBJ databases">
        <title>Pervasive Adenine N6-methylation of Active Genes in Fungi.</title>
        <authorList>
            <consortium name="DOE Joint Genome Institute"/>
            <person name="Mondo S.J."/>
            <person name="Dannebaum R.O."/>
            <person name="Kuo R.C."/>
            <person name="Labutti K."/>
            <person name="Haridas S."/>
            <person name="Kuo A."/>
            <person name="Salamov A."/>
            <person name="Ahrendt S.R."/>
            <person name="Lipzen A."/>
            <person name="Sullivan W."/>
            <person name="Andreopoulos W.B."/>
            <person name="Clum A."/>
            <person name="Lindquist E."/>
            <person name="Daum C."/>
            <person name="Ramamoorthy G.K."/>
            <person name="Gryganskyi A."/>
            <person name="Culley D."/>
            <person name="Magnuson J.K."/>
            <person name="James T.Y."/>
            <person name="O'Malley M.A."/>
            <person name="Stajich J.E."/>
            <person name="Spatafora J.W."/>
            <person name="Visel A."/>
            <person name="Grigoriev I.V."/>
        </authorList>
    </citation>
    <scope>NUCLEOTIDE SEQUENCE [LARGE SCALE GENOMIC DNA]</scope>
    <source>
        <strain evidence="1 2">NRRL 3116</strain>
    </source>
</reference>
<proteinExistence type="predicted"/>
<dbReference type="Proteomes" id="UP000193648">
    <property type="component" value="Unassembled WGS sequence"/>
</dbReference>